<reference evidence="2" key="1">
    <citation type="journal article" date="2022" name="Mol. Ecol. Resour.">
        <title>The genomes of chicory, endive, great burdock and yacon provide insights into Asteraceae palaeo-polyploidization history and plant inulin production.</title>
        <authorList>
            <person name="Fan W."/>
            <person name="Wang S."/>
            <person name="Wang H."/>
            <person name="Wang A."/>
            <person name="Jiang F."/>
            <person name="Liu H."/>
            <person name="Zhao H."/>
            <person name="Xu D."/>
            <person name="Zhang Y."/>
        </authorList>
    </citation>
    <scope>NUCLEOTIDE SEQUENCE [LARGE SCALE GENOMIC DNA]</scope>
    <source>
        <strain evidence="2">cv. Niubang</strain>
    </source>
</reference>
<keyword evidence="2" id="KW-1185">Reference proteome</keyword>
<accession>A0ACB8XRB6</accession>
<proteinExistence type="predicted"/>
<organism evidence="1 2">
    <name type="scientific">Arctium lappa</name>
    <name type="common">Greater burdock</name>
    <name type="synonym">Lappa major</name>
    <dbReference type="NCBI Taxonomy" id="4217"/>
    <lineage>
        <taxon>Eukaryota</taxon>
        <taxon>Viridiplantae</taxon>
        <taxon>Streptophyta</taxon>
        <taxon>Embryophyta</taxon>
        <taxon>Tracheophyta</taxon>
        <taxon>Spermatophyta</taxon>
        <taxon>Magnoliopsida</taxon>
        <taxon>eudicotyledons</taxon>
        <taxon>Gunneridae</taxon>
        <taxon>Pentapetalae</taxon>
        <taxon>asterids</taxon>
        <taxon>campanulids</taxon>
        <taxon>Asterales</taxon>
        <taxon>Asteraceae</taxon>
        <taxon>Carduoideae</taxon>
        <taxon>Cardueae</taxon>
        <taxon>Arctiinae</taxon>
        <taxon>Arctium</taxon>
    </lineage>
</organism>
<evidence type="ECO:0000313" key="2">
    <source>
        <dbReference type="Proteomes" id="UP001055879"/>
    </source>
</evidence>
<gene>
    <name evidence="1" type="ORF">L6452_39323</name>
</gene>
<protein>
    <submittedName>
        <fullName evidence="1">Uncharacterized protein</fullName>
    </submittedName>
</protein>
<dbReference type="Proteomes" id="UP001055879">
    <property type="component" value="Linkage Group LG15"/>
</dbReference>
<reference evidence="1 2" key="2">
    <citation type="journal article" date="2022" name="Mol. Ecol. Resour.">
        <title>The genomes of chicory, endive, great burdock and yacon provide insights into Asteraceae paleo-polyploidization history and plant inulin production.</title>
        <authorList>
            <person name="Fan W."/>
            <person name="Wang S."/>
            <person name="Wang H."/>
            <person name="Wang A."/>
            <person name="Jiang F."/>
            <person name="Liu H."/>
            <person name="Zhao H."/>
            <person name="Xu D."/>
            <person name="Zhang Y."/>
        </authorList>
    </citation>
    <scope>NUCLEOTIDE SEQUENCE [LARGE SCALE GENOMIC DNA]</scope>
    <source>
        <strain evidence="2">cv. Niubang</strain>
    </source>
</reference>
<sequence>MKAGSRPSSSSRSSSSRKSSDFLYHPDVQMVERQEEASATKSAHLVAVQPWWVFESPSTSVASSSGGSLVSSISIWVSINTFKILGQRLSIWV</sequence>
<evidence type="ECO:0000313" key="1">
    <source>
        <dbReference type="EMBL" id="KAI3673207.1"/>
    </source>
</evidence>
<comment type="caution">
    <text evidence="1">The sequence shown here is derived from an EMBL/GenBank/DDBJ whole genome shotgun (WGS) entry which is preliminary data.</text>
</comment>
<dbReference type="EMBL" id="CM042061">
    <property type="protein sequence ID" value="KAI3673207.1"/>
    <property type="molecule type" value="Genomic_DNA"/>
</dbReference>
<name>A0ACB8XRB6_ARCLA</name>